<organism evidence="1 2">
    <name type="scientific">Panagrolaimus sp. PS1159</name>
    <dbReference type="NCBI Taxonomy" id="55785"/>
    <lineage>
        <taxon>Eukaryota</taxon>
        <taxon>Metazoa</taxon>
        <taxon>Ecdysozoa</taxon>
        <taxon>Nematoda</taxon>
        <taxon>Chromadorea</taxon>
        <taxon>Rhabditida</taxon>
        <taxon>Tylenchina</taxon>
        <taxon>Panagrolaimomorpha</taxon>
        <taxon>Panagrolaimoidea</taxon>
        <taxon>Panagrolaimidae</taxon>
        <taxon>Panagrolaimus</taxon>
    </lineage>
</organism>
<dbReference type="Proteomes" id="UP000887580">
    <property type="component" value="Unplaced"/>
</dbReference>
<protein>
    <submittedName>
        <fullName evidence="2">Uncharacterized protein</fullName>
    </submittedName>
</protein>
<reference evidence="2" key="1">
    <citation type="submission" date="2022-11" db="UniProtKB">
        <authorList>
            <consortium name="WormBaseParasite"/>
        </authorList>
    </citation>
    <scope>IDENTIFICATION</scope>
</reference>
<name>A0AC35GUQ6_9BILA</name>
<accession>A0AC35GUQ6</accession>
<proteinExistence type="predicted"/>
<evidence type="ECO:0000313" key="1">
    <source>
        <dbReference type="Proteomes" id="UP000887580"/>
    </source>
</evidence>
<dbReference type="WBParaSite" id="PS1159_v2.g8993.t1">
    <property type="protein sequence ID" value="PS1159_v2.g8993.t1"/>
    <property type="gene ID" value="PS1159_v2.g8993"/>
</dbReference>
<sequence>MATTNYCLTSKNYPNAQYYNLNLNQSCQSSIFSKTGKIDNKRVQNCAGSASLIQNSFEFPRQQEKEEATKLEVAQFKASQKFLNPNESISSIHGNHSIKESTKMPEFIYPPSLLNGINIDVPEGFKIRPLG</sequence>
<evidence type="ECO:0000313" key="2">
    <source>
        <dbReference type="WBParaSite" id="PS1159_v2.g8993.t1"/>
    </source>
</evidence>